<name>A0ABW2SFM7_9BURK</name>
<proteinExistence type="predicted"/>
<dbReference type="Proteomes" id="UP001596457">
    <property type="component" value="Unassembled WGS sequence"/>
</dbReference>
<organism evidence="1 2">
    <name type="scientific">Hydrogenophaga defluvii</name>
    <dbReference type="NCBI Taxonomy" id="249410"/>
    <lineage>
        <taxon>Bacteria</taxon>
        <taxon>Pseudomonadati</taxon>
        <taxon>Pseudomonadota</taxon>
        <taxon>Betaproteobacteria</taxon>
        <taxon>Burkholderiales</taxon>
        <taxon>Comamonadaceae</taxon>
        <taxon>Hydrogenophaga</taxon>
    </lineage>
</organism>
<sequence length="84" mass="9233">MKASESTVLSHASGVHLVILKDGRGDEVFYVLVDHPIDGEAPKRTYVGKVGKTPLERINEAMERAQGIAVQYLREQERSGRIAG</sequence>
<protein>
    <submittedName>
        <fullName evidence="1">Uncharacterized protein</fullName>
    </submittedName>
</protein>
<evidence type="ECO:0000313" key="1">
    <source>
        <dbReference type="EMBL" id="MFC7462321.1"/>
    </source>
</evidence>
<gene>
    <name evidence="1" type="ORF">ACFQU0_17985</name>
</gene>
<evidence type="ECO:0000313" key="2">
    <source>
        <dbReference type="Proteomes" id="UP001596457"/>
    </source>
</evidence>
<comment type="caution">
    <text evidence="1">The sequence shown here is derived from an EMBL/GenBank/DDBJ whole genome shotgun (WGS) entry which is preliminary data.</text>
</comment>
<accession>A0ABW2SFM7</accession>
<dbReference type="EMBL" id="JBHTBZ010000062">
    <property type="protein sequence ID" value="MFC7462321.1"/>
    <property type="molecule type" value="Genomic_DNA"/>
</dbReference>
<keyword evidence="2" id="KW-1185">Reference proteome</keyword>
<dbReference type="RefSeq" id="WP_382203111.1">
    <property type="nucleotide sequence ID" value="NZ_JBHTBZ010000062.1"/>
</dbReference>
<reference evidence="2" key="1">
    <citation type="journal article" date="2019" name="Int. J. Syst. Evol. Microbiol.">
        <title>The Global Catalogue of Microorganisms (GCM) 10K type strain sequencing project: providing services to taxonomists for standard genome sequencing and annotation.</title>
        <authorList>
            <consortium name="The Broad Institute Genomics Platform"/>
            <consortium name="The Broad Institute Genome Sequencing Center for Infectious Disease"/>
            <person name="Wu L."/>
            <person name="Ma J."/>
        </authorList>
    </citation>
    <scope>NUCLEOTIDE SEQUENCE [LARGE SCALE GENOMIC DNA]</scope>
    <source>
        <strain evidence="2">CCUG 53903</strain>
    </source>
</reference>